<organism evidence="11 12">
    <name type="scientific">Naegleria lovaniensis</name>
    <name type="common">Amoeba</name>
    <dbReference type="NCBI Taxonomy" id="51637"/>
    <lineage>
        <taxon>Eukaryota</taxon>
        <taxon>Discoba</taxon>
        <taxon>Heterolobosea</taxon>
        <taxon>Tetramitia</taxon>
        <taxon>Eutetramitia</taxon>
        <taxon>Vahlkampfiidae</taxon>
        <taxon>Naegleria</taxon>
    </lineage>
</organism>
<dbReference type="AlphaFoldDB" id="A0AA88KPI5"/>
<feature type="region of interest" description="Disordered" evidence="7">
    <location>
        <begin position="102"/>
        <end position="123"/>
    </location>
</feature>
<evidence type="ECO:0000256" key="6">
    <source>
        <dbReference type="ARBA" id="ARBA00023136"/>
    </source>
</evidence>
<keyword evidence="4 8" id="KW-0812">Transmembrane</keyword>
<feature type="transmembrane region" description="Helical" evidence="8">
    <location>
        <begin position="451"/>
        <end position="472"/>
    </location>
</feature>
<sequence length="1121" mass="124901">MRRSFSLPQTSQTESSLGPKKKSLRWKNEEDLVNDEHEQQRQTHLFEHLQGGYENDIDNKSDVNLSSEADTISIRTEELMDKWDTGDDSKHVVSHHVMDHHEADDHHHDVEDRSHGSFSANRHGTESTLNISAIQPKTSIDRELISFYNRPSMVNVLQDEKASSTLNDILATSAERPSTDMLAASASSRRPSIMLGFGDFKSKEKQTPPPTTTPPKSTTAEEGLNKQKPEHLDVITVKPVSSHPKFGIVDGVYIPCVSAVLGTILFLKVPWILGNAGLAYSLLYVVISVLCSVFTWNSLSAVVTNGLIRSGGPITIMSRVLGNQFSGSVGIIYFIGFIFLLSLHSFGAATLVLTTVHDFYPGFVIADRDVNNLYWDVIILALGFLVLLFLFVLIGIRVAVKVESIFIVAVGITILLFVIGCFVTVKPQYKIGTASWATFTQNFHPEFDQNVGFFSVMAVIFPTIVGLLAGLNRSGNLKNLSRNIPVGTMAALITTTFVYIAVFILMSFVGDRKMMKEHSSEYFALIAFPDFGLSIGTYIVKAGMLIAILGEGLQALIAAPRILQALANDNVVPFVSSSWFSGNECSEPRRAIVLSSFLAIFPLFLGNLESISTFIAMLLLLCFGFLNLATIIASISPNWRPRWKLFHWSLGLIGLFVCGLFMFLIGWYWALLAFAIGLFFYVIIEVKNETSSYGEALNGLKLQSALNALYSCESYDLSVKHKKKRMKTTTEMDEFERGQLNKNWRPQLLCLVKIMPDNTIVHSDLLNIAFQLKKGRGLCIVAAVIEGDVKRSTFKLAQKEKQALTMKMKEKGIVGFPQILISRTFSDGVKHVIQSSGLGPLTPNTIVFGYPAVKDRTSARHFVEIIKYAEICNKAVIISKGDFNVEEESGFMDLYWIIYEGGLELLVSFLLHRHKAWRNTSLRIFSVVDNRDSVNTIKDHVSEILYYLRIEAECHVLYLEPQENALFASSTTTERSTSTTTPETTSTGHGVSNLNEWTISSASHLPHHSNVPPPPSLTSTFSSSTMNSVSENVEINLSSINAQPQLNRKPKLDDFLLTSSRLNQLIREYSLTSQLVLINLPFPSPRLSHLQYVECLNCLTRDISRVVFIRGCGREVITHWL</sequence>
<gene>
    <name evidence="11" type="ORF">C9374_003282</name>
</gene>
<name>A0AA88KPI5_NAELO</name>
<evidence type="ECO:0000313" key="12">
    <source>
        <dbReference type="Proteomes" id="UP000816034"/>
    </source>
</evidence>
<dbReference type="InterPro" id="IPR004842">
    <property type="entry name" value="SLC12A_fam"/>
</dbReference>
<evidence type="ECO:0000259" key="9">
    <source>
        <dbReference type="Pfam" id="PF00324"/>
    </source>
</evidence>
<reference evidence="11 12" key="1">
    <citation type="journal article" date="2018" name="BMC Genomics">
        <title>The genome of Naegleria lovaniensis, the basis for a comparative approach to unravel pathogenicity factors of the human pathogenic amoeba N. fowleri.</title>
        <authorList>
            <person name="Liechti N."/>
            <person name="Schurch N."/>
            <person name="Bruggmann R."/>
            <person name="Wittwer M."/>
        </authorList>
    </citation>
    <scope>NUCLEOTIDE SEQUENCE [LARGE SCALE GENOMIC DNA]</scope>
    <source>
        <strain evidence="11 12">ATCC 30569</strain>
    </source>
</reference>
<feature type="transmembrane region" description="Helical" evidence="8">
    <location>
        <begin position="591"/>
        <end position="608"/>
    </location>
</feature>
<accession>A0AA88KPI5</accession>
<feature type="compositionally biased region" description="Basic and acidic residues" evidence="7">
    <location>
        <begin position="102"/>
        <end position="115"/>
    </location>
</feature>
<feature type="transmembrane region" description="Helical" evidence="8">
    <location>
        <begin position="279"/>
        <end position="308"/>
    </location>
</feature>
<keyword evidence="3" id="KW-0813">Transport</keyword>
<feature type="compositionally biased region" description="Basic and acidic residues" evidence="7">
    <location>
        <begin position="26"/>
        <end position="44"/>
    </location>
</feature>
<evidence type="ECO:0000256" key="2">
    <source>
        <dbReference type="ARBA" id="ARBA00010593"/>
    </source>
</evidence>
<feature type="transmembrane region" description="Helical" evidence="8">
    <location>
        <begin position="329"/>
        <end position="353"/>
    </location>
</feature>
<proteinExistence type="inferred from homology"/>
<feature type="region of interest" description="Disordered" evidence="7">
    <location>
        <begin position="198"/>
        <end position="225"/>
    </location>
</feature>
<feature type="transmembrane region" description="Helical" evidence="8">
    <location>
        <begin position="373"/>
        <end position="393"/>
    </location>
</feature>
<dbReference type="GO" id="GO:0016020">
    <property type="term" value="C:membrane"/>
    <property type="evidence" value="ECO:0007669"/>
    <property type="project" value="UniProtKB-SubCell"/>
</dbReference>
<feature type="transmembrane region" description="Helical" evidence="8">
    <location>
        <begin position="614"/>
        <end position="633"/>
    </location>
</feature>
<dbReference type="InterPro" id="IPR018491">
    <property type="entry name" value="SLC12_C"/>
</dbReference>
<keyword evidence="6 8" id="KW-0472">Membrane</keyword>
<dbReference type="GeneID" id="68095737"/>
<dbReference type="FunFam" id="1.20.1740.10:FF:000013">
    <property type="entry name" value="Solute carrier family 12 member"/>
    <property type="match status" value="1"/>
</dbReference>
<feature type="domain" description="SLC12A transporter C-terminal" evidence="10">
    <location>
        <begin position="1060"/>
        <end position="1119"/>
    </location>
</feature>
<feature type="transmembrane region" description="Helical" evidence="8">
    <location>
        <begin position="484"/>
        <end position="510"/>
    </location>
</feature>
<feature type="region of interest" description="Disordered" evidence="7">
    <location>
        <begin position="969"/>
        <end position="992"/>
    </location>
</feature>
<dbReference type="EMBL" id="PYSW02000018">
    <property type="protein sequence ID" value="KAG2385467.1"/>
    <property type="molecule type" value="Genomic_DNA"/>
</dbReference>
<evidence type="ECO:0000256" key="7">
    <source>
        <dbReference type="SAM" id="MobiDB-lite"/>
    </source>
</evidence>
<dbReference type="GO" id="GO:0015377">
    <property type="term" value="F:chloride:monoatomic cation symporter activity"/>
    <property type="evidence" value="ECO:0007669"/>
    <property type="project" value="InterPro"/>
</dbReference>
<feature type="transmembrane region" description="Helical" evidence="8">
    <location>
        <begin position="645"/>
        <end position="662"/>
    </location>
</feature>
<feature type="transmembrane region" description="Helical" evidence="8">
    <location>
        <begin position="252"/>
        <end position="273"/>
    </location>
</feature>
<evidence type="ECO:0000259" key="10">
    <source>
        <dbReference type="Pfam" id="PF03522"/>
    </source>
</evidence>
<feature type="region of interest" description="Disordered" evidence="7">
    <location>
        <begin position="1"/>
        <end position="44"/>
    </location>
</feature>
<dbReference type="RefSeq" id="XP_044549460.1">
    <property type="nucleotide sequence ID" value="XM_044692793.1"/>
</dbReference>
<feature type="transmembrane region" description="Helical" evidence="8">
    <location>
        <begin position="405"/>
        <end position="425"/>
    </location>
</feature>
<protein>
    <submittedName>
        <fullName evidence="11">Uncharacterized protein</fullName>
    </submittedName>
</protein>
<feature type="compositionally biased region" description="Low complexity" evidence="7">
    <location>
        <begin position="969"/>
        <end position="987"/>
    </location>
</feature>
<comment type="subcellular location">
    <subcellularLocation>
        <location evidence="1">Membrane</location>
        <topology evidence="1">Multi-pass membrane protein</topology>
    </subcellularLocation>
</comment>
<evidence type="ECO:0000256" key="4">
    <source>
        <dbReference type="ARBA" id="ARBA00022692"/>
    </source>
</evidence>
<evidence type="ECO:0000256" key="5">
    <source>
        <dbReference type="ARBA" id="ARBA00022989"/>
    </source>
</evidence>
<dbReference type="Pfam" id="PF00324">
    <property type="entry name" value="AA_permease"/>
    <property type="match status" value="1"/>
</dbReference>
<feature type="region of interest" description="Disordered" evidence="7">
    <location>
        <begin position="1004"/>
        <end position="1024"/>
    </location>
</feature>
<keyword evidence="12" id="KW-1185">Reference proteome</keyword>
<keyword evidence="5 8" id="KW-1133">Transmembrane helix</keyword>
<comment type="similarity">
    <text evidence="2">Belongs to the SLC12A transporter family.</text>
</comment>
<dbReference type="PANTHER" id="PTHR11827:SF72">
    <property type="entry name" value="GH08340P"/>
    <property type="match status" value="1"/>
</dbReference>
<feature type="domain" description="SLC12A transporter C-terminal" evidence="10">
    <location>
        <begin position="865"/>
        <end position="952"/>
    </location>
</feature>
<evidence type="ECO:0000256" key="3">
    <source>
        <dbReference type="ARBA" id="ARBA00022448"/>
    </source>
</evidence>
<comment type="caution">
    <text evidence="11">The sequence shown here is derived from an EMBL/GenBank/DDBJ whole genome shotgun (WGS) entry which is preliminary data.</text>
</comment>
<dbReference type="PANTHER" id="PTHR11827">
    <property type="entry name" value="SOLUTE CARRIER FAMILY 12, CATION COTRANSPORTERS"/>
    <property type="match status" value="1"/>
</dbReference>
<evidence type="ECO:0000256" key="1">
    <source>
        <dbReference type="ARBA" id="ARBA00004141"/>
    </source>
</evidence>
<dbReference type="Pfam" id="PF03522">
    <property type="entry name" value="SLC12"/>
    <property type="match status" value="2"/>
</dbReference>
<dbReference type="InterPro" id="IPR004841">
    <property type="entry name" value="AA-permease/SLC12A_dom"/>
</dbReference>
<evidence type="ECO:0000256" key="8">
    <source>
        <dbReference type="SAM" id="Phobius"/>
    </source>
</evidence>
<feature type="domain" description="Amino acid permease/ SLC12A" evidence="9">
    <location>
        <begin position="252"/>
        <end position="691"/>
    </location>
</feature>
<evidence type="ECO:0000313" key="11">
    <source>
        <dbReference type="EMBL" id="KAG2385467.1"/>
    </source>
</evidence>
<feature type="compositionally biased region" description="Polar residues" evidence="7">
    <location>
        <begin position="1"/>
        <end position="16"/>
    </location>
</feature>
<dbReference type="Proteomes" id="UP000816034">
    <property type="component" value="Unassembled WGS sequence"/>
</dbReference>
<dbReference type="Gene3D" id="1.20.1740.10">
    <property type="entry name" value="Amino acid/polyamine transporter I"/>
    <property type="match status" value="1"/>
</dbReference>